<dbReference type="Gene3D" id="2.60.40.1120">
    <property type="entry name" value="Carboxypeptidase-like, regulatory domain"/>
    <property type="match status" value="1"/>
</dbReference>
<dbReference type="SUPFAM" id="SSF49464">
    <property type="entry name" value="Carboxypeptidase regulatory domain-like"/>
    <property type="match status" value="1"/>
</dbReference>
<sequence>MKAKFSSILTLLLAFVVQITFAQDQTITGTVTDEDGLPLPGVNIVIKGTSTGVQTDFDGNYTISAVQGDVLVFSFIGLKTADYVVGNNNVLDVVMTADSAQLDEVVVTAIGITRDEKELGYNVQTVDAETITTQPNADVVNSLAGQTSGVQIVSSSGEAGASTFMTIRGSASITGNNQPLFVINGMPIISGGGNSGTGGVNTSSRSIDINPDDIASISVLKGGAATALYGVRAANGAVIITTKSGRNLTKRKIEVHSSIAIDRVSQLPARQDEFAQGNAGNWIGGYFASWGPRISDLEYDGDSDYKWDPFGRLVPEGTGNGMPARAYDAYDFFQTGVTSTNRFSISNGNDQGNYFFSMSNLDQEGIIPQDTYGRTTMRLNASTKISEAINFGADFAYTNSRANNIQKGSNVSGIMLGLLRTPPSFDNSAGYEFADGSQRNYRNGGGYDNPYWTANNIAFMEDVNRFTGNINFSAKVADWFNINYNGGVDWYNRRYVDQFKIGSRGNPTGYLGEFQSYNGIFNSDLLLNFNHDFSDNFTAELTVGNNLYRSYSKFLFGDATGLEIPDFYQLSNSSNNTTSSGVSEFKTAAVFADLRLSLYDMLFLGFTGRNDWSTTMPESNQSAFYPSASLGFIFTELEGLKGNSVLSFGKLRGSVARTANIASPYNTSNYFFASATADGWTNGVNFPYQGQTAFSVGSGLGNPDLTHENQDTWEVGADLRFFNNRLGLDLTYFENENSDLLLDVPIAASSGFTSTFLNAATMESKGVEISMNASIIDAKDFNWNVNANFTKITNKVTQLADGVDNVFLGGFTVPQVRAVVGAEYRSIFGFDWYRDEQGRVLINDDPTDNFRDGYPMADNREMVPIGDFNPDWTANITNAFTYKNARLSFLLDIKQGGMLYNGTAFAMNFFGTHERTANREVVYTDAGTIDFSQTPAENIVVFDGVYGRVDANGNPVATNVENVTPVVEDQAWFQGQGSNFGGGPSVAAMEPADWVRLRDVTLSYDFPELVNGIDNVQVYATGKNLWLHTPYTGVDPETNLGGATNAQGMDYFNSPGTKTYLMGVKVTF</sequence>
<evidence type="ECO:0000313" key="12">
    <source>
        <dbReference type="Proteomes" id="UP000315131"/>
    </source>
</evidence>
<dbReference type="Gene3D" id="2.170.130.10">
    <property type="entry name" value="TonB-dependent receptor, plug domain"/>
    <property type="match status" value="1"/>
</dbReference>
<organism evidence="11 12">
    <name type="scientific">Christiangramia sabulilitoris</name>
    <dbReference type="NCBI Taxonomy" id="2583991"/>
    <lineage>
        <taxon>Bacteria</taxon>
        <taxon>Pseudomonadati</taxon>
        <taxon>Bacteroidota</taxon>
        <taxon>Flavobacteriia</taxon>
        <taxon>Flavobacteriales</taxon>
        <taxon>Flavobacteriaceae</taxon>
        <taxon>Christiangramia</taxon>
    </lineage>
</organism>
<proteinExistence type="inferred from homology"/>
<keyword evidence="3 8" id="KW-1134">Transmembrane beta strand</keyword>
<dbReference type="InterPro" id="IPR008969">
    <property type="entry name" value="CarboxyPept-like_regulatory"/>
</dbReference>
<dbReference type="InterPro" id="IPR036942">
    <property type="entry name" value="Beta-barrel_TonB_sf"/>
</dbReference>
<protein>
    <submittedName>
        <fullName evidence="11">SusC/RagA family TonB-linked outer membrane protein</fullName>
    </submittedName>
</protein>
<keyword evidence="4 8" id="KW-0812">Transmembrane</keyword>
<evidence type="ECO:0000256" key="1">
    <source>
        <dbReference type="ARBA" id="ARBA00004571"/>
    </source>
</evidence>
<dbReference type="NCBIfam" id="TIGR04057">
    <property type="entry name" value="SusC_RagA_signa"/>
    <property type="match status" value="1"/>
</dbReference>
<reference evidence="11 12" key="1">
    <citation type="submission" date="2019-06" db="EMBL/GenBank/DDBJ databases">
        <title>Gramella sabulilitoris sp. nov., isolated from a marine sand.</title>
        <authorList>
            <person name="Yoon J.-H."/>
        </authorList>
    </citation>
    <scope>NUCLEOTIDE SEQUENCE [LARGE SCALE GENOMIC DNA]</scope>
    <source>
        <strain evidence="11 12">HSMS-1</strain>
    </source>
</reference>
<dbReference type="Pfam" id="PF13715">
    <property type="entry name" value="CarbopepD_reg_2"/>
    <property type="match status" value="1"/>
</dbReference>
<dbReference type="EMBL" id="VHSF01000002">
    <property type="protein sequence ID" value="TRO65696.1"/>
    <property type="molecule type" value="Genomic_DNA"/>
</dbReference>
<dbReference type="OrthoDB" id="9768177at2"/>
<evidence type="ECO:0000256" key="4">
    <source>
        <dbReference type="ARBA" id="ARBA00022692"/>
    </source>
</evidence>
<dbReference type="PANTHER" id="PTHR30069:SF29">
    <property type="entry name" value="HEMOGLOBIN AND HEMOGLOBIN-HAPTOGLOBIN-BINDING PROTEIN 1-RELATED"/>
    <property type="match status" value="1"/>
</dbReference>
<keyword evidence="7 8" id="KW-0998">Cell outer membrane</keyword>
<keyword evidence="5 9" id="KW-0732">Signal</keyword>
<evidence type="ECO:0000256" key="3">
    <source>
        <dbReference type="ARBA" id="ARBA00022452"/>
    </source>
</evidence>
<dbReference type="AlphaFoldDB" id="A0A550I400"/>
<feature type="chain" id="PRO_5022182534" evidence="9">
    <location>
        <begin position="23"/>
        <end position="1068"/>
    </location>
</feature>
<dbReference type="Proteomes" id="UP000315131">
    <property type="component" value="Unassembled WGS sequence"/>
</dbReference>
<evidence type="ECO:0000256" key="2">
    <source>
        <dbReference type="ARBA" id="ARBA00022448"/>
    </source>
</evidence>
<dbReference type="GO" id="GO:0015344">
    <property type="term" value="F:siderophore uptake transmembrane transporter activity"/>
    <property type="evidence" value="ECO:0007669"/>
    <property type="project" value="TreeGrafter"/>
</dbReference>
<evidence type="ECO:0000256" key="8">
    <source>
        <dbReference type="PROSITE-ProRule" id="PRU01360"/>
    </source>
</evidence>
<dbReference type="Pfam" id="PF07715">
    <property type="entry name" value="Plug"/>
    <property type="match status" value="1"/>
</dbReference>
<dbReference type="InterPro" id="IPR039426">
    <property type="entry name" value="TonB-dep_rcpt-like"/>
</dbReference>
<dbReference type="InterPro" id="IPR023996">
    <property type="entry name" value="TonB-dep_OMP_SusC/RagA"/>
</dbReference>
<gene>
    <name evidence="11" type="ORF">FGM01_09880</name>
</gene>
<comment type="similarity">
    <text evidence="8">Belongs to the TonB-dependent receptor family.</text>
</comment>
<dbReference type="PANTHER" id="PTHR30069">
    <property type="entry name" value="TONB-DEPENDENT OUTER MEMBRANE RECEPTOR"/>
    <property type="match status" value="1"/>
</dbReference>
<keyword evidence="12" id="KW-1185">Reference proteome</keyword>
<dbReference type="InterPro" id="IPR012910">
    <property type="entry name" value="Plug_dom"/>
</dbReference>
<dbReference type="NCBIfam" id="TIGR04056">
    <property type="entry name" value="OMP_RagA_SusC"/>
    <property type="match status" value="1"/>
</dbReference>
<evidence type="ECO:0000256" key="6">
    <source>
        <dbReference type="ARBA" id="ARBA00023136"/>
    </source>
</evidence>
<dbReference type="InterPro" id="IPR037066">
    <property type="entry name" value="Plug_dom_sf"/>
</dbReference>
<evidence type="ECO:0000256" key="7">
    <source>
        <dbReference type="ARBA" id="ARBA00023237"/>
    </source>
</evidence>
<dbReference type="GO" id="GO:0009279">
    <property type="term" value="C:cell outer membrane"/>
    <property type="evidence" value="ECO:0007669"/>
    <property type="project" value="UniProtKB-SubCell"/>
</dbReference>
<dbReference type="RefSeq" id="WP_143410996.1">
    <property type="nucleotide sequence ID" value="NZ_VHSF01000002.1"/>
</dbReference>
<evidence type="ECO:0000313" key="11">
    <source>
        <dbReference type="EMBL" id="TRO65696.1"/>
    </source>
</evidence>
<evidence type="ECO:0000256" key="5">
    <source>
        <dbReference type="ARBA" id="ARBA00022729"/>
    </source>
</evidence>
<evidence type="ECO:0000256" key="9">
    <source>
        <dbReference type="SAM" id="SignalP"/>
    </source>
</evidence>
<keyword evidence="2 8" id="KW-0813">Transport</keyword>
<name>A0A550I400_9FLAO</name>
<accession>A0A550I400</accession>
<dbReference type="Gene3D" id="2.40.170.20">
    <property type="entry name" value="TonB-dependent receptor, beta-barrel domain"/>
    <property type="match status" value="1"/>
</dbReference>
<keyword evidence="6 8" id="KW-0472">Membrane</keyword>
<dbReference type="GO" id="GO:0044718">
    <property type="term" value="P:siderophore transmembrane transport"/>
    <property type="evidence" value="ECO:0007669"/>
    <property type="project" value="TreeGrafter"/>
</dbReference>
<evidence type="ECO:0000259" key="10">
    <source>
        <dbReference type="Pfam" id="PF07715"/>
    </source>
</evidence>
<dbReference type="InterPro" id="IPR023997">
    <property type="entry name" value="TonB-dep_OMP_SusC/RagA_CS"/>
</dbReference>
<feature type="domain" description="TonB-dependent receptor plug" evidence="10">
    <location>
        <begin position="117"/>
        <end position="237"/>
    </location>
</feature>
<comment type="caution">
    <text evidence="11">The sequence shown here is derived from an EMBL/GenBank/DDBJ whole genome shotgun (WGS) entry which is preliminary data.</text>
</comment>
<feature type="signal peptide" evidence="9">
    <location>
        <begin position="1"/>
        <end position="22"/>
    </location>
</feature>
<dbReference type="SUPFAM" id="SSF56935">
    <property type="entry name" value="Porins"/>
    <property type="match status" value="1"/>
</dbReference>
<dbReference type="PROSITE" id="PS52016">
    <property type="entry name" value="TONB_DEPENDENT_REC_3"/>
    <property type="match status" value="1"/>
</dbReference>
<comment type="subcellular location">
    <subcellularLocation>
        <location evidence="1 8">Cell outer membrane</location>
        <topology evidence="1 8">Multi-pass membrane protein</topology>
    </subcellularLocation>
</comment>